<dbReference type="EMBL" id="JAHYBZ010000006">
    <property type="protein sequence ID" value="MBW6399657.1"/>
    <property type="molecule type" value="Genomic_DNA"/>
</dbReference>
<evidence type="ECO:0000313" key="8">
    <source>
        <dbReference type="Proteomes" id="UP001196565"/>
    </source>
</evidence>
<evidence type="ECO:0000256" key="2">
    <source>
        <dbReference type="ARBA" id="ARBA00029447"/>
    </source>
</evidence>
<dbReference type="CDD" id="cd06225">
    <property type="entry name" value="HAMP"/>
    <property type="match status" value="1"/>
</dbReference>
<dbReference type="InterPro" id="IPR004089">
    <property type="entry name" value="MCPsignal_dom"/>
</dbReference>
<comment type="similarity">
    <text evidence="2">Belongs to the methyl-accepting chemotaxis (MCP) protein family.</text>
</comment>
<feature type="transmembrane region" description="Helical" evidence="4">
    <location>
        <begin position="283"/>
        <end position="303"/>
    </location>
</feature>
<dbReference type="InterPro" id="IPR029151">
    <property type="entry name" value="Sensor-like_sf"/>
</dbReference>
<dbReference type="Gene3D" id="6.10.340.10">
    <property type="match status" value="1"/>
</dbReference>
<dbReference type="InterPro" id="IPR003660">
    <property type="entry name" value="HAMP_dom"/>
</dbReference>
<keyword evidence="1 3" id="KW-0807">Transducer</keyword>
<keyword evidence="8" id="KW-1185">Reference proteome</keyword>
<gene>
    <name evidence="7" type="ORF">KPL78_17490</name>
</gene>
<dbReference type="Pfam" id="PF14827">
    <property type="entry name" value="dCache_3"/>
    <property type="match status" value="1"/>
</dbReference>
<dbReference type="PANTHER" id="PTHR32089:SF112">
    <property type="entry name" value="LYSOZYME-LIKE PROTEIN-RELATED"/>
    <property type="match status" value="1"/>
</dbReference>
<evidence type="ECO:0000259" key="6">
    <source>
        <dbReference type="PROSITE" id="PS50885"/>
    </source>
</evidence>
<evidence type="ECO:0000256" key="1">
    <source>
        <dbReference type="ARBA" id="ARBA00023224"/>
    </source>
</evidence>
<comment type="caution">
    <text evidence="7">The sequence shown here is derived from an EMBL/GenBank/DDBJ whole genome shotgun (WGS) entry which is preliminary data.</text>
</comment>
<dbReference type="SUPFAM" id="SSF58104">
    <property type="entry name" value="Methyl-accepting chemotaxis protein (MCP) signaling domain"/>
    <property type="match status" value="1"/>
</dbReference>
<dbReference type="PANTHER" id="PTHR32089">
    <property type="entry name" value="METHYL-ACCEPTING CHEMOTAXIS PROTEIN MCPB"/>
    <property type="match status" value="1"/>
</dbReference>
<feature type="domain" description="HAMP" evidence="6">
    <location>
        <begin position="304"/>
        <end position="357"/>
    </location>
</feature>
<dbReference type="PROSITE" id="PS50111">
    <property type="entry name" value="CHEMOTAXIS_TRANSDUC_2"/>
    <property type="match status" value="1"/>
</dbReference>
<evidence type="ECO:0000259" key="5">
    <source>
        <dbReference type="PROSITE" id="PS50111"/>
    </source>
</evidence>
<dbReference type="SMART" id="SM00304">
    <property type="entry name" value="HAMP"/>
    <property type="match status" value="1"/>
</dbReference>
<dbReference type="InterPro" id="IPR029150">
    <property type="entry name" value="dCache_3"/>
</dbReference>
<dbReference type="Pfam" id="PF00672">
    <property type="entry name" value="HAMP"/>
    <property type="match status" value="1"/>
</dbReference>
<dbReference type="SMART" id="SM00283">
    <property type="entry name" value="MA"/>
    <property type="match status" value="1"/>
</dbReference>
<dbReference type="SUPFAM" id="SSF103190">
    <property type="entry name" value="Sensory domain-like"/>
    <property type="match status" value="1"/>
</dbReference>
<name>A0ABS7ABI5_9PROT</name>
<keyword evidence="4" id="KW-0472">Membrane</keyword>
<dbReference type="Gene3D" id="3.30.450.20">
    <property type="entry name" value="PAS domain"/>
    <property type="match status" value="1"/>
</dbReference>
<dbReference type="Gene3D" id="1.10.287.950">
    <property type="entry name" value="Methyl-accepting chemotaxis protein"/>
    <property type="match status" value="1"/>
</dbReference>
<dbReference type="PROSITE" id="PS51257">
    <property type="entry name" value="PROKAR_LIPOPROTEIN"/>
    <property type="match status" value="1"/>
</dbReference>
<reference evidence="7 8" key="1">
    <citation type="submission" date="2021-07" db="EMBL/GenBank/DDBJ databases">
        <authorList>
            <person name="So Y."/>
        </authorList>
    </citation>
    <scope>NUCLEOTIDE SEQUENCE [LARGE SCALE GENOMIC DNA]</scope>
    <source>
        <strain evidence="7 8">HJA6</strain>
    </source>
</reference>
<proteinExistence type="inferred from homology"/>
<dbReference type="PROSITE" id="PS50885">
    <property type="entry name" value="HAMP"/>
    <property type="match status" value="1"/>
</dbReference>
<keyword evidence="4" id="KW-0812">Transmembrane</keyword>
<evidence type="ECO:0000313" key="7">
    <source>
        <dbReference type="EMBL" id="MBW6399657.1"/>
    </source>
</evidence>
<dbReference type="PRINTS" id="PR00260">
    <property type="entry name" value="CHEMTRNSDUCR"/>
</dbReference>
<keyword evidence="4" id="KW-1133">Transmembrane helix</keyword>
<accession>A0ABS7ABI5</accession>
<dbReference type="RefSeq" id="WP_219764263.1">
    <property type="nucleotide sequence ID" value="NZ_JAHYBZ010000006.1"/>
</dbReference>
<organism evidence="7 8">
    <name type="scientific">Roseomonas alba</name>
    <dbReference type="NCBI Taxonomy" id="2846776"/>
    <lineage>
        <taxon>Bacteria</taxon>
        <taxon>Pseudomonadati</taxon>
        <taxon>Pseudomonadota</taxon>
        <taxon>Alphaproteobacteria</taxon>
        <taxon>Acetobacterales</taxon>
        <taxon>Roseomonadaceae</taxon>
        <taxon>Roseomonas</taxon>
    </lineage>
</organism>
<sequence>MISRSIGRRIAAAATAIALLACIGFGAIVLLRNEAATDSRTEAALTRARAAFDAAMTAEARELANTAEALAVLPSVAQGLQRGDRAALLALLEPSQRAMTARGARLNLHAPPGTAFLRVWRPDQFGDDLRARRRLVTEAFRTGRTQVGMERGLQDVSIFGVAPIRDGDRVLGVVDIALNFTPAVLERIGEAVGTEIAMLRSTDQGFAPVGSTIPGAAEGLATPAMRSAALNGTAARGEGQAGGHDFALLAFPLRDAAGQAIGVVEVAVDDAAAAAARMDAIRFVLITGAALLVVAILFGMLVARSIARPVVALTARMEALAGGDLSGTAPGRDRRDEIGAMARTVEVFREGLLEAERLRTEQQAAQAREAAARRDANVALAGEVERSLSGIAAGLATAAGGLADAGARLQSSAERSGAAADATAGGVRHASENVQTVAAATEELAASTAEIGRQITEAASVAAEATTQSRQTDNTVHSLAEAASRIGDVVRLISDIAGQTNLLALNATIEAARAGDAGKGFAVVASEVKNLAGQTARATEEIAGQIGAMQQATEASVTAVRAIAETIGRIDSVTSAIAAAIEEQGAATREIARAVQQAAEGTGGASSAAGRVAEEMAGTLQAVRGVTEGTAEVRRQGDGLREAISGLIVKLRAA</sequence>
<dbReference type="Proteomes" id="UP001196565">
    <property type="component" value="Unassembled WGS sequence"/>
</dbReference>
<dbReference type="InterPro" id="IPR004090">
    <property type="entry name" value="Chemotax_Me-accpt_rcpt"/>
</dbReference>
<dbReference type="Pfam" id="PF00015">
    <property type="entry name" value="MCPsignal"/>
    <property type="match status" value="1"/>
</dbReference>
<evidence type="ECO:0000256" key="3">
    <source>
        <dbReference type="PROSITE-ProRule" id="PRU00284"/>
    </source>
</evidence>
<protein>
    <submittedName>
        <fullName evidence="7">HAMP domain-containing protein</fullName>
    </submittedName>
</protein>
<evidence type="ECO:0000256" key="4">
    <source>
        <dbReference type="SAM" id="Phobius"/>
    </source>
</evidence>
<feature type="domain" description="Methyl-accepting transducer" evidence="5">
    <location>
        <begin position="391"/>
        <end position="624"/>
    </location>
</feature>